<dbReference type="Pfam" id="PF00078">
    <property type="entry name" value="RVT_1"/>
    <property type="match status" value="1"/>
</dbReference>
<dbReference type="InterPro" id="IPR012337">
    <property type="entry name" value="RNaseH-like_sf"/>
</dbReference>
<gene>
    <name evidence="3" type="ORF">ACJMK2_009329</name>
</gene>
<evidence type="ECO:0000313" key="3">
    <source>
        <dbReference type="EMBL" id="KAL3859096.1"/>
    </source>
</evidence>
<dbReference type="PANTHER" id="PTHR37984:SF8">
    <property type="entry name" value="CCHC-TYPE DOMAIN-CONTAINING PROTEIN"/>
    <property type="match status" value="1"/>
</dbReference>
<dbReference type="Gene3D" id="3.10.10.10">
    <property type="entry name" value="HIV Type 1 Reverse Transcriptase, subunit A, domain 1"/>
    <property type="match status" value="1"/>
</dbReference>
<dbReference type="Pfam" id="PF17919">
    <property type="entry name" value="RT_RNaseH_2"/>
    <property type="match status" value="1"/>
</dbReference>
<dbReference type="InterPro" id="IPR041577">
    <property type="entry name" value="RT_RNaseH_2"/>
</dbReference>
<dbReference type="FunFam" id="3.10.20.370:FF:000001">
    <property type="entry name" value="Retrovirus-related Pol polyprotein from transposon 17.6-like protein"/>
    <property type="match status" value="1"/>
</dbReference>
<dbReference type="Gene3D" id="3.30.70.270">
    <property type="match status" value="2"/>
</dbReference>
<dbReference type="AlphaFoldDB" id="A0ABD3VDG3"/>
<dbReference type="EMBL" id="JBJQND010000012">
    <property type="protein sequence ID" value="KAL3859096.1"/>
    <property type="molecule type" value="Genomic_DNA"/>
</dbReference>
<reference evidence="3 4" key="1">
    <citation type="submission" date="2024-11" db="EMBL/GenBank/DDBJ databases">
        <title>Chromosome-level genome assembly of the freshwater bivalve Anodonta woodiana.</title>
        <authorList>
            <person name="Chen X."/>
        </authorList>
    </citation>
    <scope>NUCLEOTIDE SEQUENCE [LARGE SCALE GENOMIC DNA]</scope>
    <source>
        <strain evidence="3">MN2024</strain>
        <tissue evidence="3">Gills</tissue>
    </source>
</reference>
<dbReference type="PROSITE" id="PS50994">
    <property type="entry name" value="INTEGRASE"/>
    <property type="match status" value="1"/>
</dbReference>
<dbReference type="SUPFAM" id="SSF56672">
    <property type="entry name" value="DNA/RNA polymerases"/>
    <property type="match status" value="1"/>
</dbReference>
<proteinExistence type="predicted"/>
<dbReference type="InterPro" id="IPR043502">
    <property type="entry name" value="DNA/RNA_pol_sf"/>
</dbReference>
<evidence type="ECO:0000259" key="2">
    <source>
        <dbReference type="PROSITE" id="PS50994"/>
    </source>
</evidence>
<evidence type="ECO:0000313" key="4">
    <source>
        <dbReference type="Proteomes" id="UP001634394"/>
    </source>
</evidence>
<dbReference type="FunFam" id="3.30.420.10:FF:000063">
    <property type="entry name" value="Retrovirus-related Pol polyprotein from transposon 297-like Protein"/>
    <property type="match status" value="1"/>
</dbReference>
<feature type="region of interest" description="Disordered" evidence="1">
    <location>
        <begin position="1067"/>
        <end position="1086"/>
    </location>
</feature>
<dbReference type="Gene3D" id="1.10.340.70">
    <property type="match status" value="1"/>
</dbReference>
<dbReference type="SUPFAM" id="SSF53098">
    <property type="entry name" value="Ribonuclease H-like"/>
    <property type="match status" value="1"/>
</dbReference>
<organism evidence="3 4">
    <name type="scientific">Sinanodonta woodiana</name>
    <name type="common">Chinese pond mussel</name>
    <name type="synonym">Anodonta woodiana</name>
    <dbReference type="NCBI Taxonomy" id="1069815"/>
    <lineage>
        <taxon>Eukaryota</taxon>
        <taxon>Metazoa</taxon>
        <taxon>Spiralia</taxon>
        <taxon>Lophotrochozoa</taxon>
        <taxon>Mollusca</taxon>
        <taxon>Bivalvia</taxon>
        <taxon>Autobranchia</taxon>
        <taxon>Heteroconchia</taxon>
        <taxon>Palaeoheterodonta</taxon>
        <taxon>Unionida</taxon>
        <taxon>Unionoidea</taxon>
        <taxon>Unionidae</taxon>
        <taxon>Unioninae</taxon>
        <taxon>Sinanodonta</taxon>
    </lineage>
</organism>
<dbReference type="Gene3D" id="3.10.20.370">
    <property type="match status" value="1"/>
</dbReference>
<dbReference type="Gene3D" id="3.30.420.10">
    <property type="entry name" value="Ribonuclease H-like superfamily/Ribonuclease H"/>
    <property type="match status" value="1"/>
</dbReference>
<dbReference type="FunFam" id="1.10.340.70:FF:000003">
    <property type="entry name" value="Protein CBG25708"/>
    <property type="match status" value="1"/>
</dbReference>
<keyword evidence="4" id="KW-1185">Reference proteome</keyword>
<comment type="caution">
    <text evidence="3">The sequence shown here is derived from an EMBL/GenBank/DDBJ whole genome shotgun (WGS) entry which is preliminary data.</text>
</comment>
<dbReference type="FunFam" id="3.30.70.270:FF:000026">
    <property type="entry name" value="Transposon Ty3-G Gag-Pol polyprotein"/>
    <property type="match status" value="1"/>
</dbReference>
<dbReference type="Pfam" id="PF17921">
    <property type="entry name" value="Integrase_H2C2"/>
    <property type="match status" value="1"/>
</dbReference>
<feature type="compositionally biased region" description="Basic and acidic residues" evidence="1">
    <location>
        <begin position="1067"/>
        <end position="1078"/>
    </location>
</feature>
<dbReference type="CDD" id="cd01647">
    <property type="entry name" value="RT_LTR"/>
    <property type="match status" value="1"/>
</dbReference>
<dbReference type="InterPro" id="IPR041588">
    <property type="entry name" value="Integrase_H2C2"/>
</dbReference>
<dbReference type="InterPro" id="IPR000477">
    <property type="entry name" value="RT_dom"/>
</dbReference>
<dbReference type="InterPro" id="IPR043128">
    <property type="entry name" value="Rev_trsase/Diguanyl_cyclase"/>
</dbReference>
<dbReference type="Proteomes" id="UP001634394">
    <property type="component" value="Unassembled WGS sequence"/>
</dbReference>
<sequence length="1136" mass="130076">MIRDKIVLSKSGKLQELLLREEKLELDKCLQTCQAFEQSNKHVQEIRQDKVHDSVNKVDNAKPRSQAGASGTGLVRPKLKCGFCGLFHERSKEKCPAWGKKCNNCGVKNHFKSCCKKVQIVDQNDKPEEATEEEFWLNYIDSSIHSKAKAKMIVNDCDVTFHIDTGAQVNTIQQRFVRKSQRIQKVSHLRMWNKSTAKSLGEATLTVTNPLDCLLGLKAVQELKLVTINTDNFIGSVKRHLGDLGEVKLRLTDDAKPRALPARNIPLAVRTEVKEQIDLLTERGISIPVTEPTEWVSQMAITKKSNGSWRICLDPQPLNKVLVRERYRLPTFDDVVPGLHNAKVFTKLDVQEAYWHIRLYEKSSLLTTMITPFGRYRWARLPFGLNVSTLSDLEGTFTIADDIIIVGCGDNEIAAQKDNVEKLAKLYKRCEERHIVLNEGKKDMGPEITFHGHRITPQGIKADNDKIKAVLEMNAPADVTEIKRFCGLVQYMAKFVPNLSETLEPLRNLTRKNTPWKWTKQCTEAFERVKQLLKQTGVLAIYDPNKDLVLQVDSSKDGLGAALLQHGHPLEFASRSLKPAERNWAQIEKEALAVLYGLERFDQYTYGRPVIVENDHKPLETILKKPLSQAPKRLQDILMKMFRYNVTFRNVKGSELIIADTLSHAYSLSDDTELTRLKVCEVEMFDKIPDARITEFRRETAKDTTCQLLIDRIIEGWPQNKNDLKPEVRPYFSIRDTLSFYDGIILKGEAVLIPKAWRGQIKERLHSAHLGFDSMVRRARGTVFWLGMNQEIRQLADNCEHCMERKPKLQKEPLRQHDDGNYPWEKIGLDLFEIQGRNYLLAIDYYSNFIDVDLLTATSSSQVIIKLKKQFAQFGIPRIIISDGGPQFTSDEFSQFTKQWGIQHHVTSPYHPKSNGKTEAGVKIIKGMMVKCLNSRTDQYEALLELRNIPRQDTGLSPAKMMFGRETRSMLPLVQEKSPRNQKRDARKDCIKKSYDRSARIKLKLENSQPVYFRHKPDKSWRKGVVTESNDRNCIVTSTDGVQYKRNIQICDKSPERTTVQEQLADTHVKEPDQRHSVPESTCLESATTPATRPRCEVKTPTYLKDYVSMANQMRCCAVVVATPLLLWEITFFKGR</sequence>
<dbReference type="Pfam" id="PF00665">
    <property type="entry name" value="rve"/>
    <property type="match status" value="1"/>
</dbReference>
<dbReference type="GO" id="GO:0006259">
    <property type="term" value="P:DNA metabolic process"/>
    <property type="evidence" value="ECO:0007669"/>
    <property type="project" value="UniProtKB-ARBA"/>
</dbReference>
<dbReference type="CDD" id="cd09274">
    <property type="entry name" value="RNase_HI_RT_Ty3"/>
    <property type="match status" value="1"/>
</dbReference>
<protein>
    <recommendedName>
        <fullName evidence="2">Integrase catalytic domain-containing protein</fullName>
    </recommendedName>
</protein>
<evidence type="ECO:0000256" key="1">
    <source>
        <dbReference type="SAM" id="MobiDB-lite"/>
    </source>
</evidence>
<name>A0ABD3VDG3_SINWO</name>
<dbReference type="PANTHER" id="PTHR37984">
    <property type="entry name" value="PROTEIN CBG26694"/>
    <property type="match status" value="1"/>
</dbReference>
<accession>A0ABD3VDG3</accession>
<feature type="domain" description="Integrase catalytic" evidence="2">
    <location>
        <begin position="819"/>
        <end position="987"/>
    </location>
</feature>
<dbReference type="InterPro" id="IPR001584">
    <property type="entry name" value="Integrase_cat-core"/>
</dbReference>
<dbReference type="InterPro" id="IPR050951">
    <property type="entry name" value="Retrovirus_Pol_polyprotein"/>
</dbReference>
<dbReference type="InterPro" id="IPR036397">
    <property type="entry name" value="RNaseH_sf"/>
</dbReference>